<gene>
    <name evidence="3" type="ORF">HGB38_33755</name>
</gene>
<reference evidence="3 4" key="1">
    <citation type="submission" date="2020-04" db="EMBL/GenBank/DDBJ databases">
        <title>MicrobeNet Type strains.</title>
        <authorList>
            <person name="Nicholson A.C."/>
        </authorList>
    </citation>
    <scope>NUCLEOTIDE SEQUENCE [LARGE SCALE GENOMIC DNA]</scope>
    <source>
        <strain evidence="3 4">DSM 44956</strain>
    </source>
</reference>
<dbReference type="PANTHER" id="PTHR43798">
    <property type="entry name" value="MONOACYLGLYCEROL LIPASE"/>
    <property type="match status" value="1"/>
</dbReference>
<keyword evidence="1 3" id="KW-0378">Hydrolase</keyword>
<evidence type="ECO:0000259" key="2">
    <source>
        <dbReference type="Pfam" id="PF12697"/>
    </source>
</evidence>
<dbReference type="SUPFAM" id="SSF53474">
    <property type="entry name" value="alpha/beta-Hydrolases"/>
    <property type="match status" value="1"/>
</dbReference>
<dbReference type="InterPro" id="IPR000073">
    <property type="entry name" value="AB_hydrolase_1"/>
</dbReference>
<dbReference type="Gene3D" id="3.40.50.1820">
    <property type="entry name" value="alpha/beta hydrolase"/>
    <property type="match status" value="1"/>
</dbReference>
<protein>
    <submittedName>
        <fullName evidence="3">Alpha/beta hydrolase</fullName>
    </submittedName>
</protein>
<sequence length="259" mass="27861">MPSKPPLVLLHGVTMSERVWDDVTPLLAARHEVITPTAVGHRGGPPALRRPARVEHLVDDIEQRLDALGLRRVHVAGNSLGGWMAIELARRGRAESVCALSPAGFWEAGDGSRSAATRRIAREAVTGRLLGFLAPLALRSAAARRIALRNIAVHGDRISSAQALTCLRDLLECTVTADLLGTDEQIAALDPLPCPITVAWSEHDRVLPEHIHGPIARTRLPEAVYTILPDTGHVPMIDDPRLVAQTILTTTSVTTAEAP</sequence>
<accession>A0A7X6LBC9</accession>
<keyword evidence="4" id="KW-1185">Reference proteome</keyword>
<dbReference type="PANTHER" id="PTHR43798:SF31">
    <property type="entry name" value="AB HYDROLASE SUPERFAMILY PROTEIN YCLE"/>
    <property type="match status" value="1"/>
</dbReference>
<dbReference type="AlphaFoldDB" id="A0A7X6LBC9"/>
<organism evidence="3 4">
    <name type="scientific">Nocardia gamkensis</name>
    <dbReference type="NCBI Taxonomy" id="352869"/>
    <lineage>
        <taxon>Bacteria</taxon>
        <taxon>Bacillati</taxon>
        <taxon>Actinomycetota</taxon>
        <taxon>Actinomycetes</taxon>
        <taxon>Mycobacteriales</taxon>
        <taxon>Nocardiaceae</taxon>
        <taxon>Nocardia</taxon>
    </lineage>
</organism>
<dbReference type="InterPro" id="IPR029058">
    <property type="entry name" value="AB_hydrolase_fold"/>
</dbReference>
<evidence type="ECO:0000313" key="3">
    <source>
        <dbReference type="EMBL" id="NKY31130.1"/>
    </source>
</evidence>
<dbReference type="GO" id="GO:0016020">
    <property type="term" value="C:membrane"/>
    <property type="evidence" value="ECO:0007669"/>
    <property type="project" value="TreeGrafter"/>
</dbReference>
<dbReference type="GO" id="GO:0016787">
    <property type="term" value="F:hydrolase activity"/>
    <property type="evidence" value="ECO:0007669"/>
    <property type="project" value="UniProtKB-KW"/>
</dbReference>
<feature type="domain" description="AB hydrolase-1" evidence="2">
    <location>
        <begin position="7"/>
        <end position="245"/>
    </location>
</feature>
<dbReference type="RefSeq" id="WP_062970653.1">
    <property type="nucleotide sequence ID" value="NZ_JAAXOS010000026.1"/>
</dbReference>
<dbReference type="Proteomes" id="UP000540698">
    <property type="component" value="Unassembled WGS sequence"/>
</dbReference>
<evidence type="ECO:0000313" key="4">
    <source>
        <dbReference type="Proteomes" id="UP000540698"/>
    </source>
</evidence>
<dbReference type="EMBL" id="JAAXOS010000026">
    <property type="protein sequence ID" value="NKY31130.1"/>
    <property type="molecule type" value="Genomic_DNA"/>
</dbReference>
<dbReference type="Pfam" id="PF12697">
    <property type="entry name" value="Abhydrolase_6"/>
    <property type="match status" value="1"/>
</dbReference>
<proteinExistence type="predicted"/>
<name>A0A7X6LBC9_9NOCA</name>
<dbReference type="InterPro" id="IPR050266">
    <property type="entry name" value="AB_hydrolase_sf"/>
</dbReference>
<evidence type="ECO:0000256" key="1">
    <source>
        <dbReference type="ARBA" id="ARBA00022801"/>
    </source>
</evidence>
<comment type="caution">
    <text evidence="3">The sequence shown here is derived from an EMBL/GenBank/DDBJ whole genome shotgun (WGS) entry which is preliminary data.</text>
</comment>